<dbReference type="Proteomes" id="UP000283090">
    <property type="component" value="Unassembled WGS sequence"/>
</dbReference>
<protein>
    <recommendedName>
        <fullName evidence="3">Hypervirulence associated protein TUDOR domain-containing protein</fullName>
    </recommendedName>
</protein>
<evidence type="ECO:0000313" key="1">
    <source>
        <dbReference type="EMBL" id="RVD88320.1"/>
    </source>
</evidence>
<gene>
    <name evidence="1" type="ORF">DFL_002509</name>
</gene>
<name>A0A437ABY7_ARTFL</name>
<evidence type="ECO:0008006" key="3">
    <source>
        <dbReference type="Google" id="ProtNLM"/>
    </source>
</evidence>
<dbReference type="OrthoDB" id="5353935at2759"/>
<dbReference type="GeneID" id="93584820"/>
<sequence>MAFSEGTHVTFTNSTGGEEVGVVQSYAGGQYTVQRKNGTTVTVSESTVKELKVTPGQKDNCPVVGTA</sequence>
<reference evidence="1 2" key="1">
    <citation type="submission" date="2019-01" db="EMBL/GenBank/DDBJ databases">
        <title>Intercellular communication is required for trap formation in the nematode-trapping fungus Duddingtonia flagrans.</title>
        <authorList>
            <person name="Youssar L."/>
            <person name="Wernet V."/>
            <person name="Hensel N."/>
            <person name="Hildebrandt H.-G."/>
            <person name="Fischer R."/>
        </authorList>
    </citation>
    <scope>NUCLEOTIDE SEQUENCE [LARGE SCALE GENOMIC DNA]</scope>
    <source>
        <strain evidence="1 2">CBS H-5679</strain>
    </source>
</reference>
<evidence type="ECO:0000313" key="2">
    <source>
        <dbReference type="Proteomes" id="UP000283090"/>
    </source>
</evidence>
<comment type="caution">
    <text evidence="1">The sequence shown here is derived from an EMBL/GenBank/DDBJ whole genome shotgun (WGS) entry which is preliminary data.</text>
</comment>
<keyword evidence="2" id="KW-1185">Reference proteome</keyword>
<dbReference type="VEuPathDB" id="FungiDB:DFL_002509"/>
<organism evidence="1 2">
    <name type="scientific">Arthrobotrys flagrans</name>
    <name type="common">Nematode-trapping fungus</name>
    <name type="synonym">Trichothecium flagrans</name>
    <dbReference type="NCBI Taxonomy" id="97331"/>
    <lineage>
        <taxon>Eukaryota</taxon>
        <taxon>Fungi</taxon>
        <taxon>Dikarya</taxon>
        <taxon>Ascomycota</taxon>
        <taxon>Pezizomycotina</taxon>
        <taxon>Orbiliomycetes</taxon>
        <taxon>Orbiliales</taxon>
        <taxon>Orbiliaceae</taxon>
        <taxon>Arthrobotrys</taxon>
    </lineage>
</organism>
<accession>A0A437ABY7</accession>
<dbReference type="AlphaFoldDB" id="A0A437ABY7"/>
<proteinExistence type="predicted"/>
<dbReference type="EMBL" id="SAEB01000003">
    <property type="protein sequence ID" value="RVD88320.1"/>
    <property type="molecule type" value="Genomic_DNA"/>
</dbReference>
<dbReference type="RefSeq" id="XP_067493864.1">
    <property type="nucleotide sequence ID" value="XM_067631306.1"/>
</dbReference>